<dbReference type="STRING" id="348802.A0A0D2D5P8"/>
<feature type="compositionally biased region" description="Polar residues" evidence="1">
    <location>
        <begin position="1"/>
        <end position="19"/>
    </location>
</feature>
<accession>A0A0D2D5P8</accession>
<keyword evidence="2" id="KW-0472">Membrane</keyword>
<feature type="transmembrane region" description="Helical" evidence="2">
    <location>
        <begin position="81"/>
        <end position="106"/>
    </location>
</feature>
<evidence type="ECO:0000313" key="3">
    <source>
        <dbReference type="EMBL" id="KIW57662.1"/>
    </source>
</evidence>
<evidence type="ECO:0000313" key="4">
    <source>
        <dbReference type="Proteomes" id="UP000054342"/>
    </source>
</evidence>
<gene>
    <name evidence="3" type="ORF">PV05_02228</name>
</gene>
<feature type="compositionally biased region" description="Low complexity" evidence="1">
    <location>
        <begin position="20"/>
        <end position="29"/>
    </location>
</feature>
<dbReference type="Proteomes" id="UP000054342">
    <property type="component" value="Unassembled WGS sequence"/>
</dbReference>
<feature type="transmembrane region" description="Helical" evidence="2">
    <location>
        <begin position="568"/>
        <end position="593"/>
    </location>
</feature>
<organism evidence="3 4">
    <name type="scientific">Exophiala xenobiotica</name>
    <dbReference type="NCBI Taxonomy" id="348802"/>
    <lineage>
        <taxon>Eukaryota</taxon>
        <taxon>Fungi</taxon>
        <taxon>Dikarya</taxon>
        <taxon>Ascomycota</taxon>
        <taxon>Pezizomycotina</taxon>
        <taxon>Eurotiomycetes</taxon>
        <taxon>Chaetothyriomycetidae</taxon>
        <taxon>Chaetothyriales</taxon>
        <taxon>Herpotrichiellaceae</taxon>
        <taxon>Exophiala</taxon>
    </lineage>
</organism>
<keyword evidence="4" id="KW-1185">Reference proteome</keyword>
<keyword evidence="2" id="KW-1133">Transmembrane helix</keyword>
<name>A0A0D2D5P8_9EURO</name>
<proteinExistence type="predicted"/>
<sequence length="689" mass="76166">MSSPDIVELTNSYSPNPYASGSGRPSSRSFGLNRKSASASYNPIFTPQDEYENRTFKPRVERPPASTALGPGRVGKFGVDLIVEITLCTFALAAAVPFVWLAVVMAKYDHEQITEDKTNYAKQATSTISTLFTILFAAVLGSTLKRFATWRLERGIQLGLLEQIMQSRTVFAAFTTLLSLRAFNIMSLVLLICWACSPLGSQASLRLISTGIDFNTESSLVSYPDSITNQIFDSVSGVDSVLTALKPTYVSSILGPTTVKSGTMDLWGNVRVPWLDESLPQGNDGWADLSTLNITEGMYSSLVGLPVASLANKNSSFVIETTYMNLDCKTSQPEKLVDINYNVTAGNGTFLGPNATVLQTNPNAIYPYWRVAMNQFVNNNIYFYGWPEELVNVTDNNLPQATFLFQTRGPWVSRCQINQIYVESNVSCVSTTDATTQIPDCSVSAQRKSPKKHAPSTVTTLSFPSTFSYLTENWIMATDPLSSSAYSSLSEYYLQNTTAAFILSGNGRNYADYTNVTNLEFSQRLGQLLNTWVLASQVSASTMQFYGLNYRNTTATYFEGRAVYLVSWGWLAIYCASISVMLIAALFSIWCAFNTTIPDVLSYCSSLTRDSKYFDFAKGGSTLDGVVRAKMLRNVEVKLGEVVDQDDQQGQFRNDFVNDFSYRPGERVPQLAIAPPEYLRTPKRGMLYA</sequence>
<protein>
    <submittedName>
        <fullName evidence="3">Uncharacterized protein</fullName>
    </submittedName>
</protein>
<dbReference type="OrthoDB" id="3692311at2759"/>
<dbReference type="RefSeq" id="XP_013318246.1">
    <property type="nucleotide sequence ID" value="XM_013462792.1"/>
</dbReference>
<reference evidence="3 4" key="1">
    <citation type="submission" date="2015-01" db="EMBL/GenBank/DDBJ databases">
        <title>The Genome Sequence of Exophiala xenobiotica CBS118157.</title>
        <authorList>
            <consortium name="The Broad Institute Genomics Platform"/>
            <person name="Cuomo C."/>
            <person name="de Hoog S."/>
            <person name="Gorbushina A."/>
            <person name="Stielow B."/>
            <person name="Teixiera M."/>
            <person name="Abouelleil A."/>
            <person name="Chapman S.B."/>
            <person name="Priest M."/>
            <person name="Young S.K."/>
            <person name="Wortman J."/>
            <person name="Nusbaum C."/>
            <person name="Birren B."/>
        </authorList>
    </citation>
    <scope>NUCLEOTIDE SEQUENCE [LARGE SCALE GENOMIC DNA]</scope>
    <source>
        <strain evidence="3 4">CBS 118157</strain>
    </source>
</reference>
<dbReference type="GeneID" id="25324136"/>
<dbReference type="AlphaFoldDB" id="A0A0D2D5P8"/>
<dbReference type="HOGENOM" id="CLU_012207_1_0_1"/>
<evidence type="ECO:0000256" key="2">
    <source>
        <dbReference type="SAM" id="Phobius"/>
    </source>
</evidence>
<feature type="region of interest" description="Disordered" evidence="1">
    <location>
        <begin position="1"/>
        <end position="34"/>
    </location>
</feature>
<evidence type="ECO:0000256" key="1">
    <source>
        <dbReference type="SAM" id="MobiDB-lite"/>
    </source>
</evidence>
<keyword evidence="2" id="KW-0812">Transmembrane</keyword>
<feature type="transmembrane region" description="Helical" evidence="2">
    <location>
        <begin position="126"/>
        <end position="148"/>
    </location>
</feature>
<dbReference type="EMBL" id="KN847318">
    <property type="protein sequence ID" value="KIW57662.1"/>
    <property type="molecule type" value="Genomic_DNA"/>
</dbReference>